<dbReference type="InterPro" id="IPR036388">
    <property type="entry name" value="WH-like_DNA-bd_sf"/>
</dbReference>
<dbReference type="RefSeq" id="WP_345364177.1">
    <property type="nucleotide sequence ID" value="NZ_BAABII010000010.1"/>
</dbReference>
<evidence type="ECO:0000256" key="1">
    <source>
        <dbReference type="ARBA" id="ARBA00022603"/>
    </source>
</evidence>
<protein>
    <submittedName>
        <fullName evidence="6">Methyltransferase</fullName>
    </submittedName>
</protein>
<dbReference type="InterPro" id="IPR036390">
    <property type="entry name" value="WH_DNA-bd_sf"/>
</dbReference>
<evidence type="ECO:0000313" key="7">
    <source>
        <dbReference type="Proteomes" id="UP001564626"/>
    </source>
</evidence>
<feature type="domain" description="O-methyltransferase C-terminal" evidence="4">
    <location>
        <begin position="119"/>
        <end position="319"/>
    </location>
</feature>
<keyword evidence="7" id="KW-1185">Reference proteome</keyword>
<comment type="caution">
    <text evidence="6">The sequence shown here is derived from an EMBL/GenBank/DDBJ whole genome shotgun (WGS) entry which is preliminary data.</text>
</comment>
<feature type="domain" description="O-methyltransferase dimerisation" evidence="5">
    <location>
        <begin position="22"/>
        <end position="92"/>
    </location>
</feature>
<accession>A0ABV4CJK3</accession>
<evidence type="ECO:0000313" key="6">
    <source>
        <dbReference type="EMBL" id="MEY8041285.1"/>
    </source>
</evidence>
<keyword evidence="2" id="KW-0808">Transferase</keyword>
<dbReference type="Gene3D" id="1.10.287.1350">
    <property type="match status" value="1"/>
</dbReference>
<dbReference type="SUPFAM" id="SSF46785">
    <property type="entry name" value="Winged helix' DNA-binding domain"/>
    <property type="match status" value="1"/>
</dbReference>
<name>A0ABV4CJK3_9PSEU</name>
<dbReference type="Gene3D" id="3.40.50.150">
    <property type="entry name" value="Vaccinia Virus protein VP39"/>
    <property type="match status" value="1"/>
</dbReference>
<dbReference type="InterPro" id="IPR012967">
    <property type="entry name" value="COMT_dimerisation"/>
</dbReference>
<evidence type="ECO:0000256" key="2">
    <source>
        <dbReference type="ARBA" id="ARBA00022679"/>
    </source>
</evidence>
<gene>
    <name evidence="6" type="ORF">AB8O55_17920</name>
</gene>
<dbReference type="InterPro" id="IPR016461">
    <property type="entry name" value="COMT-like"/>
</dbReference>
<proteinExistence type="predicted"/>
<dbReference type="InterPro" id="IPR029063">
    <property type="entry name" value="SAM-dependent_MTases_sf"/>
</dbReference>
<dbReference type="SUPFAM" id="SSF53335">
    <property type="entry name" value="S-adenosyl-L-methionine-dependent methyltransferases"/>
    <property type="match status" value="1"/>
</dbReference>
<dbReference type="Gene3D" id="1.10.10.10">
    <property type="entry name" value="Winged helix-like DNA-binding domain superfamily/Winged helix DNA-binding domain"/>
    <property type="match status" value="1"/>
</dbReference>
<dbReference type="InterPro" id="IPR001077">
    <property type="entry name" value="COMT_C"/>
</dbReference>
<dbReference type="PANTHER" id="PTHR43712">
    <property type="entry name" value="PUTATIVE (AFU_ORTHOLOGUE AFUA_4G14580)-RELATED"/>
    <property type="match status" value="1"/>
</dbReference>
<dbReference type="Pfam" id="PF00891">
    <property type="entry name" value="Methyltransf_2"/>
    <property type="match status" value="1"/>
</dbReference>
<keyword evidence="3" id="KW-0949">S-adenosyl-L-methionine</keyword>
<evidence type="ECO:0000259" key="5">
    <source>
        <dbReference type="Pfam" id="PF08100"/>
    </source>
</evidence>
<evidence type="ECO:0000256" key="3">
    <source>
        <dbReference type="ARBA" id="ARBA00022691"/>
    </source>
</evidence>
<reference evidence="6 7" key="1">
    <citation type="submission" date="2024-08" db="EMBL/GenBank/DDBJ databases">
        <title>Genome mining of Saccharopolyspora cebuensis PGLac3 from Nigerian medicinal plant.</title>
        <authorList>
            <person name="Ezeobiora C.E."/>
            <person name="Igbokwe N.H."/>
            <person name="Amin D.H."/>
            <person name="Mendie U.E."/>
        </authorList>
    </citation>
    <scope>NUCLEOTIDE SEQUENCE [LARGE SCALE GENOMIC DNA]</scope>
    <source>
        <strain evidence="6 7">PGLac3</strain>
    </source>
</reference>
<evidence type="ECO:0000259" key="4">
    <source>
        <dbReference type="Pfam" id="PF00891"/>
    </source>
</evidence>
<dbReference type="PIRSF" id="PIRSF005739">
    <property type="entry name" value="O-mtase"/>
    <property type="match status" value="1"/>
</dbReference>
<dbReference type="EMBL" id="JBGEHV010000034">
    <property type="protein sequence ID" value="MEY8041285.1"/>
    <property type="molecule type" value="Genomic_DNA"/>
</dbReference>
<dbReference type="GO" id="GO:0032259">
    <property type="term" value="P:methylation"/>
    <property type="evidence" value="ECO:0007669"/>
    <property type="project" value="UniProtKB-KW"/>
</dbReference>
<keyword evidence="1 6" id="KW-0489">Methyltransferase</keyword>
<dbReference type="Proteomes" id="UP001564626">
    <property type="component" value="Unassembled WGS sequence"/>
</dbReference>
<organism evidence="6 7">
    <name type="scientific">Saccharopolyspora cebuensis</name>
    <dbReference type="NCBI Taxonomy" id="418759"/>
    <lineage>
        <taxon>Bacteria</taxon>
        <taxon>Bacillati</taxon>
        <taxon>Actinomycetota</taxon>
        <taxon>Actinomycetes</taxon>
        <taxon>Pseudonocardiales</taxon>
        <taxon>Pseudonocardiaceae</taxon>
        <taxon>Saccharopolyspora</taxon>
    </lineage>
</organism>
<dbReference type="GO" id="GO:0008168">
    <property type="term" value="F:methyltransferase activity"/>
    <property type="evidence" value="ECO:0007669"/>
    <property type="project" value="UniProtKB-KW"/>
</dbReference>
<dbReference type="PROSITE" id="PS51683">
    <property type="entry name" value="SAM_OMT_II"/>
    <property type="match status" value="1"/>
</dbReference>
<dbReference type="PANTHER" id="PTHR43712:SF2">
    <property type="entry name" value="O-METHYLTRANSFERASE CICE"/>
    <property type="match status" value="1"/>
</dbReference>
<sequence length="340" mass="35332">MASGTTDSASGTTALAALVDLATPFAVRTAVALHLPELVRDGHTTTAGLARASGADPDALARLLRHLVAVGLFAEPAPGEHALTAVSRALLDDRNALLRAWLDADGPGLKMDLAYGGMLHAVRTGRSAYGAVHGTDFWSDYRADERLRLFFGATMAGFSWQTGPEVAAGYDWGPVSSVLDVGGGTGALLGAVLTAHPHLTGAVLDLPEVRPEAEQYLTGAGLADRAAFVGGSFLEPLPPGFDVLLVSRVLTDWPDDDATRILRRCADAVSGGGRVVVVEVLAGAEHAKNNASFDLQSLTLLGGRERRPEDFDALAADAGLVPRGRRDGAGGLVVLEYARG</sequence>
<dbReference type="Pfam" id="PF08100">
    <property type="entry name" value="Dimerisation"/>
    <property type="match status" value="1"/>
</dbReference>